<sequence>MLTLFLHKFLLKLCALISYISGCATNRSYKKSCRLFASWCIFFIKRCLYENLGFGHCTLWSKQFAFR</sequence>
<reference evidence="2" key="1">
    <citation type="submission" date="2014-03" db="EMBL/GenBank/DDBJ databases">
        <title>The sialotranscriptome of Amblyomma triste, Amblyomma parvum and Amblyomma cajennense ticks, uncovered by 454-based RNA-seq.</title>
        <authorList>
            <person name="Garcia G.R."/>
            <person name="Gardinassi L.G."/>
            <person name="Ribeiro J.M."/>
            <person name="Anatriello E."/>
            <person name="Ferreira B.R."/>
            <person name="Moreira H.N."/>
            <person name="Mafra C."/>
            <person name="Olegario M.M."/>
            <person name="Szabo P.J."/>
            <person name="Miranda-Santos I.K."/>
            <person name="Maruyama S.R."/>
        </authorList>
    </citation>
    <scope>NUCLEOTIDE SEQUENCE</scope>
    <source>
        <strain evidence="2">Uberlandia</strain>
        <tissue evidence="2">Salivary glands</tissue>
    </source>
</reference>
<dbReference type="EMBL" id="GBBK01005761">
    <property type="protein sequence ID" value="JAC18721.1"/>
    <property type="molecule type" value="mRNA"/>
</dbReference>
<keyword evidence="1" id="KW-0732">Signal</keyword>
<feature type="signal peptide" evidence="1">
    <location>
        <begin position="1"/>
        <end position="25"/>
    </location>
</feature>
<accession>A0A023FB29</accession>
<organism evidence="2">
    <name type="scientific">Amblyomma cajennense</name>
    <name type="common">Cayenne tick</name>
    <name type="synonym">Acarus cajennensis</name>
    <dbReference type="NCBI Taxonomy" id="34607"/>
    <lineage>
        <taxon>Eukaryota</taxon>
        <taxon>Metazoa</taxon>
        <taxon>Ecdysozoa</taxon>
        <taxon>Arthropoda</taxon>
        <taxon>Chelicerata</taxon>
        <taxon>Arachnida</taxon>
        <taxon>Acari</taxon>
        <taxon>Parasitiformes</taxon>
        <taxon>Ixodida</taxon>
        <taxon>Ixodoidea</taxon>
        <taxon>Ixodidae</taxon>
        <taxon>Amblyomminae</taxon>
        <taxon>Amblyomma</taxon>
    </lineage>
</organism>
<proteinExistence type="evidence at transcript level"/>
<evidence type="ECO:0000313" key="2">
    <source>
        <dbReference type="EMBL" id="JAC18721.1"/>
    </source>
</evidence>
<evidence type="ECO:0000256" key="1">
    <source>
        <dbReference type="SAM" id="SignalP"/>
    </source>
</evidence>
<feature type="chain" id="PRO_5001520609" evidence="1">
    <location>
        <begin position="26"/>
        <end position="67"/>
    </location>
</feature>
<name>A0A023FB29_AMBCJ</name>
<protein>
    <submittedName>
        <fullName evidence="2">Putative secreted protein</fullName>
    </submittedName>
</protein>
<dbReference type="AlphaFoldDB" id="A0A023FB29"/>